<feature type="compositionally biased region" description="Basic and acidic residues" evidence="1">
    <location>
        <begin position="206"/>
        <end position="229"/>
    </location>
</feature>
<feature type="region of interest" description="Disordered" evidence="1">
    <location>
        <begin position="699"/>
        <end position="720"/>
    </location>
</feature>
<gene>
    <name evidence="3" type="ORF">TRIUR3_22403</name>
</gene>
<evidence type="ECO:0000256" key="1">
    <source>
        <dbReference type="SAM" id="MobiDB-lite"/>
    </source>
</evidence>
<proteinExistence type="predicted"/>
<dbReference type="InterPro" id="IPR056116">
    <property type="entry name" value="DUF7699"/>
</dbReference>
<feature type="compositionally biased region" description="Low complexity" evidence="1">
    <location>
        <begin position="244"/>
        <end position="258"/>
    </location>
</feature>
<feature type="compositionally biased region" description="Basic and acidic residues" evidence="1">
    <location>
        <begin position="142"/>
        <end position="152"/>
    </location>
</feature>
<dbReference type="PANTHER" id="PTHR35323:SF2">
    <property type="entry name" value="SAP DOMAIN-CONTAINING PROTEIN"/>
    <property type="match status" value="1"/>
</dbReference>
<feature type="region of interest" description="Disordered" evidence="1">
    <location>
        <begin position="142"/>
        <end position="312"/>
    </location>
</feature>
<dbReference type="PANTHER" id="PTHR35323">
    <property type="entry name" value="SAP DOMAIN-CONTAINING PROTEIN"/>
    <property type="match status" value="1"/>
</dbReference>
<dbReference type="eggNOG" id="ENOG502QRQA">
    <property type="taxonomic scope" value="Eukaryota"/>
</dbReference>
<sequence>MKILRRFILGHPFVLTVKVSSHLSWKLSLICIQNYGRQLTMVCELGDVCRGDTVLFKQKVHEKSGKRHSKCMGKRIVAGKVVKESYGKDKQQHTFTIQVFWSKGVGKLPPLYLLLVKGRNLYRMMTFRQAWANEANRLKALEEKHNRGDAARRVRASNRRNSGGHALKGKKSKEKGKHQSQPGGPDGGSNITKGRKRAMQSSNSDHPTKKNRKEEHRVSSGKNRTDGRQKAKTNSAPLDKNIGTSTSSSQQNANTETNHAISQKNPRTAPVNNGLHSTEARPSKGKTGSKQKNTVGGNHGQFEGRRVGSASHPQAYPGNSVGIHHPLSERTHRPPPLREVGNAWQHHMDGRSISCPNPTMVFEHPNAALAGWRAPGYFREPPPDQRAVVFPPFNTSQTMYRRHPDGAYVMPQYRYSGVKLLLALPRRTASATSAGFSPPKITNVPPVVPKKKLGDDKEPPGPSFASNHTNGVRVATASPANGTPHLPEKNGLESRRRRRGGAPRRPPKDEEDCGGASCGNSGCLYGNCSNVGGGRSRQQKNAVVKCSMKCQQVFEVGVIRTQKSSQFYFYSTKHLGDRLGAVKIFLQCLNMNLGRKSYGDMQRCMSADPCPPGAVAESPVQCACVLCSADQRPTVAPARTYYVLHEVNVFDSDQPSALPGWFGTTGLRTLKKKSTLYDNDRPLGSGFACTLPLPCHAPPQAKRPSHDRVAKENPSHGKCSSGNSLMCLSLSSEAKARCLCRLSTQQ</sequence>
<protein>
    <recommendedName>
        <fullName evidence="2">DUF7699 domain-containing protein</fullName>
    </recommendedName>
</protein>
<evidence type="ECO:0000259" key="2">
    <source>
        <dbReference type="Pfam" id="PF24766"/>
    </source>
</evidence>
<reference evidence="3" key="1">
    <citation type="journal article" date="2013" name="Nature">
        <title>Draft genome of the wheat A-genome progenitor Triticum urartu.</title>
        <authorList>
            <person name="Ling H.Q."/>
            <person name="Zhao S."/>
            <person name="Liu D."/>
            <person name="Wang J."/>
            <person name="Sun H."/>
            <person name="Zhang C."/>
            <person name="Fan H."/>
            <person name="Li D."/>
            <person name="Dong L."/>
            <person name="Tao Y."/>
            <person name="Gao C."/>
            <person name="Wu H."/>
            <person name="Li Y."/>
            <person name="Cui Y."/>
            <person name="Guo X."/>
            <person name="Zheng S."/>
            <person name="Wang B."/>
            <person name="Yu K."/>
            <person name="Liang Q."/>
            <person name="Yang W."/>
            <person name="Lou X."/>
            <person name="Chen J."/>
            <person name="Feng M."/>
            <person name="Jian J."/>
            <person name="Zhang X."/>
            <person name="Luo G."/>
            <person name="Jiang Y."/>
            <person name="Liu J."/>
            <person name="Wang Z."/>
            <person name="Sha Y."/>
            <person name="Zhang B."/>
            <person name="Wu H."/>
            <person name="Tang D."/>
            <person name="Shen Q."/>
            <person name="Xue P."/>
            <person name="Zou S."/>
            <person name="Wang X."/>
            <person name="Liu X."/>
            <person name="Wang F."/>
            <person name="Yang Y."/>
            <person name="An X."/>
            <person name="Dong Z."/>
            <person name="Zhang K."/>
            <person name="Zhang X."/>
            <person name="Luo M.C."/>
            <person name="Dvorak J."/>
            <person name="Tong Y."/>
            <person name="Wang J."/>
            <person name="Yang H."/>
            <person name="Li Z."/>
            <person name="Wang D."/>
            <person name="Zhang A."/>
            <person name="Wang J."/>
        </authorList>
    </citation>
    <scope>NUCLEOTIDE SEQUENCE</scope>
</reference>
<feature type="compositionally biased region" description="Polar residues" evidence="1">
    <location>
        <begin position="259"/>
        <end position="276"/>
    </location>
</feature>
<dbReference type="Pfam" id="PF24766">
    <property type="entry name" value="DUF7699"/>
    <property type="match status" value="1"/>
</dbReference>
<feature type="compositionally biased region" description="Basic residues" evidence="1">
    <location>
        <begin position="167"/>
        <end position="178"/>
    </location>
</feature>
<name>M7ZFT3_TRIUA</name>
<dbReference type="AlphaFoldDB" id="M7ZFT3"/>
<feature type="compositionally biased region" description="Basic and acidic residues" evidence="1">
    <location>
        <begin position="704"/>
        <end position="715"/>
    </location>
</feature>
<dbReference type="EMBL" id="KD131756">
    <property type="protein sequence ID" value="EMS58491.1"/>
    <property type="molecule type" value="Genomic_DNA"/>
</dbReference>
<feature type="region of interest" description="Disordered" evidence="1">
    <location>
        <begin position="431"/>
        <end position="515"/>
    </location>
</feature>
<feature type="domain" description="DUF7699" evidence="2">
    <location>
        <begin position="49"/>
        <end position="131"/>
    </location>
</feature>
<evidence type="ECO:0000313" key="3">
    <source>
        <dbReference type="EMBL" id="EMS58491.1"/>
    </source>
</evidence>
<accession>M7ZFT3</accession>
<dbReference type="STRING" id="4572.M7ZFT3"/>
<organism evidence="3">
    <name type="scientific">Triticum urartu</name>
    <name type="common">Red wild einkorn</name>
    <name type="synonym">Crithodium urartu</name>
    <dbReference type="NCBI Taxonomy" id="4572"/>
    <lineage>
        <taxon>Eukaryota</taxon>
        <taxon>Viridiplantae</taxon>
        <taxon>Streptophyta</taxon>
        <taxon>Embryophyta</taxon>
        <taxon>Tracheophyta</taxon>
        <taxon>Spermatophyta</taxon>
        <taxon>Magnoliopsida</taxon>
        <taxon>Liliopsida</taxon>
        <taxon>Poales</taxon>
        <taxon>Poaceae</taxon>
        <taxon>BOP clade</taxon>
        <taxon>Pooideae</taxon>
        <taxon>Triticodae</taxon>
        <taxon>Triticeae</taxon>
        <taxon>Triticinae</taxon>
        <taxon>Triticum</taxon>
    </lineage>
</organism>